<proteinExistence type="predicted"/>
<dbReference type="InterPro" id="IPR001969">
    <property type="entry name" value="Aspartic_peptidase_AS"/>
</dbReference>
<name>A0AAV8ZIE6_9CUCU</name>
<comment type="caution">
    <text evidence="1">The sequence shown here is derived from an EMBL/GenBank/DDBJ whole genome shotgun (WGS) entry which is preliminary data.</text>
</comment>
<dbReference type="Pfam" id="PF03564">
    <property type="entry name" value="DUF1759"/>
    <property type="match status" value="1"/>
</dbReference>
<dbReference type="PANTHER" id="PTHR22954">
    <property type="entry name" value="RETROVIRAL PROTEASE-RELATED"/>
    <property type="match status" value="1"/>
</dbReference>
<dbReference type="EMBL" id="JAPWTK010000001">
    <property type="protein sequence ID" value="KAJ8963176.1"/>
    <property type="molecule type" value="Genomic_DNA"/>
</dbReference>
<dbReference type="Proteomes" id="UP001162162">
    <property type="component" value="Unassembled WGS sequence"/>
</dbReference>
<dbReference type="GO" id="GO:0004190">
    <property type="term" value="F:aspartic-type endopeptidase activity"/>
    <property type="evidence" value="ECO:0007669"/>
    <property type="project" value="InterPro"/>
</dbReference>
<dbReference type="InterPro" id="IPR021109">
    <property type="entry name" value="Peptidase_aspartic_dom_sf"/>
</dbReference>
<dbReference type="PANTHER" id="PTHR22954:SF3">
    <property type="entry name" value="PROTEIN CBG08539"/>
    <property type="match status" value="1"/>
</dbReference>
<dbReference type="PROSITE" id="PS00141">
    <property type="entry name" value="ASP_PROTEASE"/>
    <property type="match status" value="1"/>
</dbReference>
<evidence type="ECO:0008006" key="3">
    <source>
        <dbReference type="Google" id="ProtNLM"/>
    </source>
</evidence>
<sequence length="497" mass="56195">MAMELETKKKSRKVLRSSFTRQANELEVLLNAETPVVESVKVLWELLQSKHEELGILDHAVYDLMLDSAAEAELESEIEAHDAYLKKFTTLKVRYEKLFDDAEMAKAESSRSSSTGQGLHINETTGKRKFKLPPLEFKHYDGSIKDWLAFWSQFKKIHEDESIDDHDKIEYLIQATVAGSKARQLVESYPAMSENYQKIISSMLSRFGREDLQIEVYVREVLKLILTNAASQQKMEIATLHDQIETQLRALETLGITSDKCSALLYPLIESCLPHELLRAWQRSASFSKCEPEDVSNGSSTCTLEIRLKKLMAFLKHEVENEQRITLASEGFGLSERKVHAKPSTKKQGDIPTATGLINHETVRVTLKGIYRSKMVRALFDTGSQRSYILSETANELGYPPKRAEKVVHCLFGGKELSNAHNCYDVTISNGKHSYTFEALDQPVICNDVAPVSYGPWMKEMADLGIEISDVRDHGPIELLLGADITDSYTLLFCLLH</sequence>
<reference evidence="1" key="1">
    <citation type="journal article" date="2023" name="Insect Mol. Biol.">
        <title>Genome sequencing provides insights into the evolution of gene families encoding plant cell wall-degrading enzymes in longhorned beetles.</title>
        <authorList>
            <person name="Shin N.R."/>
            <person name="Okamura Y."/>
            <person name="Kirsch R."/>
            <person name="Pauchet Y."/>
        </authorList>
    </citation>
    <scope>NUCLEOTIDE SEQUENCE</scope>
    <source>
        <strain evidence="1">AMC_N1</strain>
    </source>
</reference>
<keyword evidence="2" id="KW-1185">Reference proteome</keyword>
<dbReference type="AlphaFoldDB" id="A0AAV8ZIE6"/>
<protein>
    <recommendedName>
        <fullName evidence="3">Peptidase aspartic putative domain-containing protein</fullName>
    </recommendedName>
</protein>
<dbReference type="GO" id="GO:0006508">
    <property type="term" value="P:proteolysis"/>
    <property type="evidence" value="ECO:0007669"/>
    <property type="project" value="InterPro"/>
</dbReference>
<organism evidence="1 2">
    <name type="scientific">Aromia moschata</name>
    <dbReference type="NCBI Taxonomy" id="1265417"/>
    <lineage>
        <taxon>Eukaryota</taxon>
        <taxon>Metazoa</taxon>
        <taxon>Ecdysozoa</taxon>
        <taxon>Arthropoda</taxon>
        <taxon>Hexapoda</taxon>
        <taxon>Insecta</taxon>
        <taxon>Pterygota</taxon>
        <taxon>Neoptera</taxon>
        <taxon>Endopterygota</taxon>
        <taxon>Coleoptera</taxon>
        <taxon>Polyphaga</taxon>
        <taxon>Cucujiformia</taxon>
        <taxon>Chrysomeloidea</taxon>
        <taxon>Cerambycidae</taxon>
        <taxon>Cerambycinae</taxon>
        <taxon>Callichromatini</taxon>
        <taxon>Aromia</taxon>
    </lineage>
</organism>
<dbReference type="Gene3D" id="2.40.70.10">
    <property type="entry name" value="Acid Proteases"/>
    <property type="match status" value="1"/>
</dbReference>
<dbReference type="CDD" id="cd00303">
    <property type="entry name" value="retropepsin_like"/>
    <property type="match status" value="1"/>
</dbReference>
<evidence type="ECO:0000313" key="1">
    <source>
        <dbReference type="EMBL" id="KAJ8963176.1"/>
    </source>
</evidence>
<dbReference type="InterPro" id="IPR005312">
    <property type="entry name" value="DUF1759"/>
</dbReference>
<dbReference type="SUPFAM" id="SSF50630">
    <property type="entry name" value="Acid proteases"/>
    <property type="match status" value="1"/>
</dbReference>
<accession>A0AAV8ZIE6</accession>
<gene>
    <name evidence="1" type="ORF">NQ318_018641</name>
</gene>
<evidence type="ECO:0000313" key="2">
    <source>
        <dbReference type="Proteomes" id="UP001162162"/>
    </source>
</evidence>